<evidence type="ECO:0000256" key="1">
    <source>
        <dbReference type="SAM" id="MobiDB-lite"/>
    </source>
</evidence>
<feature type="region of interest" description="Disordered" evidence="1">
    <location>
        <begin position="439"/>
        <end position="459"/>
    </location>
</feature>
<feature type="compositionally biased region" description="Low complexity" evidence="1">
    <location>
        <begin position="445"/>
        <end position="459"/>
    </location>
</feature>
<protein>
    <submittedName>
        <fullName evidence="2">Uncharacterized protein</fullName>
    </submittedName>
</protein>
<feature type="region of interest" description="Disordered" evidence="1">
    <location>
        <begin position="1"/>
        <end position="77"/>
    </location>
</feature>
<sequence length="512" mass="55736">LSQHSSAVSPSEASLMMSDDGGVTPRTPRVRQFETPRANGGNNSSSRQLSFSGTSRISASRQDADDNDDATGTTTTVKDEDFRVGSLHPRKRRIIRKLWMGNVIQLRDLYASKAGGFHNIGGDGTADGGGGAGGTGLPLPTIEFQDNATVDGAEVTDLADTADSSLDMNASILGGGGRRVPFSQRPVPPVPQFLGGGGRRVPFSQRPVPPVPQSSFTNHRISRQRNSRWCGSDGSCGHFLGHERQHARRRWSSRPIFPTPGPSRTAVWISLASVDHGVCMPRHERRHPQHRKHSTRIAQHAHSPHRSARHRNPTLFVPCEKSDCMCEGAALHASMYQKGEGVVSSGIVGEMLVQRREVVAVHEEVAQLQKQADDMSATIESHRADIEVQTKRNAVLSFALDPHRVLDPDDRDANSDHREAMIRLRQQLHGALTELKQKPNTQRRATVTGNGTGGAPPTAVDLKDVEEASQRLLDIISDRYGGVKGFGVVSQWVMKAKGAASRRRAASTQKNR</sequence>
<dbReference type="Proteomes" id="UP000051952">
    <property type="component" value="Unassembled WGS sequence"/>
</dbReference>
<feature type="compositionally biased region" description="Polar residues" evidence="1">
    <location>
        <begin position="1"/>
        <end position="12"/>
    </location>
</feature>
<evidence type="ECO:0000313" key="3">
    <source>
        <dbReference type="Proteomes" id="UP000051952"/>
    </source>
</evidence>
<keyword evidence="3" id="KW-1185">Reference proteome</keyword>
<organism evidence="2 3">
    <name type="scientific">Bodo saltans</name>
    <name type="common">Flagellated protozoan</name>
    <dbReference type="NCBI Taxonomy" id="75058"/>
    <lineage>
        <taxon>Eukaryota</taxon>
        <taxon>Discoba</taxon>
        <taxon>Euglenozoa</taxon>
        <taxon>Kinetoplastea</taxon>
        <taxon>Metakinetoplastina</taxon>
        <taxon>Eubodonida</taxon>
        <taxon>Bodonidae</taxon>
        <taxon>Bodo</taxon>
    </lineage>
</organism>
<reference evidence="3" key="1">
    <citation type="submission" date="2015-09" db="EMBL/GenBank/DDBJ databases">
        <authorList>
            <consortium name="Pathogen Informatics"/>
        </authorList>
    </citation>
    <scope>NUCLEOTIDE SEQUENCE [LARGE SCALE GENOMIC DNA]</scope>
    <source>
        <strain evidence="3">Lake Konstanz</strain>
    </source>
</reference>
<feature type="non-terminal residue" evidence="2">
    <location>
        <position position="1"/>
    </location>
</feature>
<gene>
    <name evidence="2" type="ORF">BSAL_20695</name>
</gene>
<dbReference type="AlphaFoldDB" id="A0A0S4JCS4"/>
<accession>A0A0S4JCS4</accession>
<feature type="region of interest" description="Disordered" evidence="1">
    <location>
        <begin position="285"/>
        <end position="310"/>
    </location>
</feature>
<feature type="compositionally biased region" description="Basic residues" evidence="1">
    <location>
        <begin position="285"/>
        <end position="295"/>
    </location>
</feature>
<evidence type="ECO:0000313" key="2">
    <source>
        <dbReference type="EMBL" id="CUG89364.1"/>
    </source>
</evidence>
<dbReference type="EMBL" id="CYKH01001728">
    <property type="protein sequence ID" value="CUG89364.1"/>
    <property type="molecule type" value="Genomic_DNA"/>
</dbReference>
<feature type="compositionally biased region" description="Polar residues" evidence="1">
    <location>
        <begin position="40"/>
        <end position="61"/>
    </location>
</feature>
<proteinExistence type="predicted"/>
<name>A0A0S4JCS4_BODSA</name>
<dbReference type="VEuPathDB" id="TriTrypDB:BSAL_20695"/>